<protein>
    <submittedName>
        <fullName evidence="3">Uncharacterized protein</fullName>
    </submittedName>
</protein>
<dbReference type="Proteomes" id="UP000198398">
    <property type="component" value="Chromosome"/>
</dbReference>
<feature type="transmembrane region" description="Helical" evidence="2">
    <location>
        <begin position="133"/>
        <end position="152"/>
    </location>
</feature>
<gene>
    <name evidence="3" type="ORF">CFK39_09315</name>
</gene>
<accession>A0A220UCX6</accession>
<evidence type="ECO:0000313" key="4">
    <source>
        <dbReference type="Proteomes" id="UP000198398"/>
    </source>
</evidence>
<proteinExistence type="predicted"/>
<dbReference type="OrthoDB" id="9862831at2"/>
<sequence length="161" mass="17116">MRDRWGSDDHGPGGDPSWLGGADRGGAEQHGADGSGGWSSDFAADAQGADSDFGGSSDPLAAERMAPRFGEVTGDAARSPGGEPESPWLTGFAGLDTEDAENIQSSLRRAVRGIVPVLLVVVFGVIVMKLFDFGFIGMWLFVFLIPFLGRIFRTIRKRLGD</sequence>
<keyword evidence="2" id="KW-1133">Transmembrane helix</keyword>
<keyword evidence="4" id="KW-1185">Reference proteome</keyword>
<dbReference type="EMBL" id="CP022316">
    <property type="protein sequence ID" value="ASK65987.1"/>
    <property type="molecule type" value="Genomic_DNA"/>
</dbReference>
<reference evidence="4" key="1">
    <citation type="submission" date="2017-07" db="EMBL/GenBank/DDBJ databases">
        <title>Brachybacterium sp. VR2415.</title>
        <authorList>
            <person name="Tak E.J."/>
            <person name="Bae J.-W."/>
        </authorList>
    </citation>
    <scope>NUCLEOTIDE SEQUENCE [LARGE SCALE GENOMIC DNA]</scope>
    <source>
        <strain evidence="4">VR2415</strain>
    </source>
</reference>
<feature type="region of interest" description="Disordered" evidence="1">
    <location>
        <begin position="1"/>
        <end position="91"/>
    </location>
</feature>
<evidence type="ECO:0000313" key="3">
    <source>
        <dbReference type="EMBL" id="ASK65987.1"/>
    </source>
</evidence>
<feature type="transmembrane region" description="Helical" evidence="2">
    <location>
        <begin position="110"/>
        <end position="127"/>
    </location>
</feature>
<dbReference type="KEGG" id="brv:CFK39_09315"/>
<organism evidence="3 4">
    <name type="scientific">Brachybacterium avium</name>
    <dbReference type="NCBI Taxonomy" id="2017485"/>
    <lineage>
        <taxon>Bacteria</taxon>
        <taxon>Bacillati</taxon>
        <taxon>Actinomycetota</taxon>
        <taxon>Actinomycetes</taxon>
        <taxon>Micrococcales</taxon>
        <taxon>Dermabacteraceae</taxon>
        <taxon>Brachybacterium</taxon>
    </lineage>
</organism>
<name>A0A220UCX6_9MICO</name>
<dbReference type="RefSeq" id="WP_089065228.1">
    <property type="nucleotide sequence ID" value="NZ_CP022316.1"/>
</dbReference>
<dbReference type="AlphaFoldDB" id="A0A220UCX6"/>
<keyword evidence="2" id="KW-0472">Membrane</keyword>
<keyword evidence="2" id="KW-0812">Transmembrane</keyword>
<evidence type="ECO:0000256" key="1">
    <source>
        <dbReference type="SAM" id="MobiDB-lite"/>
    </source>
</evidence>
<evidence type="ECO:0000256" key="2">
    <source>
        <dbReference type="SAM" id="Phobius"/>
    </source>
</evidence>
<feature type="compositionally biased region" description="Basic and acidic residues" evidence="1">
    <location>
        <begin position="1"/>
        <end position="12"/>
    </location>
</feature>